<dbReference type="PATRIC" id="fig|319652.3.peg.1132"/>
<keyword evidence="4" id="KW-1185">Reference proteome</keyword>
<dbReference type="OrthoDB" id="9780932at2"/>
<accession>A0A0R2IPS7</accession>
<sequence>MKKRTKIWLSVLMVVVVLVFGSWLFLRSQIYQPSSTAMQTADQATVTKASLNFSTKLTSRPNVIFYPGALVEPASYSIWAKKLNTAGYPVTIVKFPMDLAVLAPNKANAVRNKTRPDYVIGGHSLGGVMASRYAKTHQKNLKGVFFLASYPDQKGNLRKMNQPVLSVTASRDGVLNWSAYRKAKQWLPGDTMYKSIKGGNHAGFGSYGKQKGDRPATISNARQQQEIAHTLISWLQTIK</sequence>
<evidence type="ECO:0000313" key="3">
    <source>
        <dbReference type="EMBL" id="KRN67032.1"/>
    </source>
</evidence>
<dbReference type="InterPro" id="IPR029058">
    <property type="entry name" value="AB_hydrolase_fold"/>
</dbReference>
<proteinExistence type="predicted"/>
<keyword evidence="1" id="KW-0472">Membrane</keyword>
<keyword evidence="1" id="KW-0812">Transmembrane</keyword>
<feature type="transmembrane region" description="Helical" evidence="1">
    <location>
        <begin position="7"/>
        <end position="26"/>
    </location>
</feature>
<organism evidence="3 4">
    <name type="scientific">Pediococcus cellicola</name>
    <dbReference type="NCBI Taxonomy" id="319652"/>
    <lineage>
        <taxon>Bacteria</taxon>
        <taxon>Bacillati</taxon>
        <taxon>Bacillota</taxon>
        <taxon>Bacilli</taxon>
        <taxon>Lactobacillales</taxon>
        <taxon>Lactobacillaceae</taxon>
        <taxon>Pediococcus</taxon>
    </lineage>
</organism>
<dbReference type="InterPro" id="IPR029059">
    <property type="entry name" value="AB_hydrolase_5"/>
</dbReference>
<evidence type="ECO:0000313" key="4">
    <source>
        <dbReference type="Proteomes" id="UP000051568"/>
    </source>
</evidence>
<dbReference type="GO" id="GO:0016787">
    <property type="term" value="F:hydrolase activity"/>
    <property type="evidence" value="ECO:0007669"/>
    <property type="project" value="InterPro"/>
</dbReference>
<keyword evidence="1" id="KW-1133">Transmembrane helix</keyword>
<dbReference type="RefSeq" id="WP_057749892.1">
    <property type="nucleotide sequence ID" value="NZ_BJVH01000004.1"/>
</dbReference>
<reference evidence="3 4" key="1">
    <citation type="journal article" date="2015" name="Genome Announc.">
        <title>Expanding the biotechnology potential of lactobacilli through comparative genomics of 213 strains and associated genera.</title>
        <authorList>
            <person name="Sun Z."/>
            <person name="Harris H.M."/>
            <person name="McCann A."/>
            <person name="Guo C."/>
            <person name="Argimon S."/>
            <person name="Zhang W."/>
            <person name="Yang X."/>
            <person name="Jeffery I.B."/>
            <person name="Cooney J.C."/>
            <person name="Kagawa T.F."/>
            <person name="Liu W."/>
            <person name="Song Y."/>
            <person name="Salvetti E."/>
            <person name="Wrobel A."/>
            <person name="Rasinkangas P."/>
            <person name="Parkhill J."/>
            <person name="Rea M.C."/>
            <person name="O'Sullivan O."/>
            <person name="Ritari J."/>
            <person name="Douillard F.P."/>
            <person name="Paul Ross R."/>
            <person name="Yang R."/>
            <person name="Briner A.E."/>
            <person name="Felis G.E."/>
            <person name="de Vos W.M."/>
            <person name="Barrangou R."/>
            <person name="Klaenhammer T.R."/>
            <person name="Caufield P.W."/>
            <person name="Cui Y."/>
            <person name="Zhang H."/>
            <person name="O'Toole P.W."/>
        </authorList>
    </citation>
    <scope>NUCLEOTIDE SEQUENCE [LARGE SCALE GENOMIC DNA]</scope>
    <source>
        <strain evidence="3 4">DSM 17757</strain>
    </source>
</reference>
<dbReference type="STRING" id="319652.IV80_GL001122"/>
<dbReference type="EMBL" id="JQBR01000003">
    <property type="protein sequence ID" value="KRN67032.1"/>
    <property type="molecule type" value="Genomic_DNA"/>
</dbReference>
<dbReference type="AlphaFoldDB" id="A0A0R2IPS7"/>
<evidence type="ECO:0000259" key="2">
    <source>
        <dbReference type="Pfam" id="PF12695"/>
    </source>
</evidence>
<feature type="domain" description="Alpha/beta hydrolase fold-5" evidence="2">
    <location>
        <begin position="63"/>
        <end position="224"/>
    </location>
</feature>
<gene>
    <name evidence="3" type="ORF">IV80_GL001122</name>
</gene>
<dbReference type="Proteomes" id="UP000051568">
    <property type="component" value="Unassembled WGS sequence"/>
</dbReference>
<name>A0A0R2IPS7_9LACO</name>
<dbReference type="Pfam" id="PF12695">
    <property type="entry name" value="Abhydrolase_5"/>
    <property type="match status" value="1"/>
</dbReference>
<dbReference type="Gene3D" id="3.40.50.1820">
    <property type="entry name" value="alpha/beta hydrolase"/>
    <property type="match status" value="1"/>
</dbReference>
<dbReference type="SUPFAM" id="SSF53474">
    <property type="entry name" value="alpha/beta-Hydrolases"/>
    <property type="match status" value="1"/>
</dbReference>
<evidence type="ECO:0000256" key="1">
    <source>
        <dbReference type="SAM" id="Phobius"/>
    </source>
</evidence>
<comment type="caution">
    <text evidence="3">The sequence shown here is derived from an EMBL/GenBank/DDBJ whole genome shotgun (WGS) entry which is preliminary data.</text>
</comment>
<protein>
    <recommendedName>
        <fullName evidence="2">Alpha/beta hydrolase fold-5 domain-containing protein</fullName>
    </recommendedName>
</protein>